<evidence type="ECO:0000313" key="6">
    <source>
        <dbReference type="Proteomes" id="UP001443914"/>
    </source>
</evidence>
<dbReference type="Proteomes" id="UP001443914">
    <property type="component" value="Unassembled WGS sequence"/>
</dbReference>
<evidence type="ECO:0000256" key="1">
    <source>
        <dbReference type="ARBA" id="ARBA00010746"/>
    </source>
</evidence>
<reference evidence="5" key="1">
    <citation type="submission" date="2024-03" db="EMBL/GenBank/DDBJ databases">
        <title>WGS assembly of Saponaria officinalis var. Norfolk2.</title>
        <authorList>
            <person name="Jenkins J."/>
            <person name="Shu S."/>
            <person name="Grimwood J."/>
            <person name="Barry K."/>
            <person name="Goodstein D."/>
            <person name="Schmutz J."/>
            <person name="Leebens-Mack J."/>
            <person name="Osbourn A."/>
        </authorList>
    </citation>
    <scope>NUCLEOTIDE SEQUENCE [LARGE SCALE GENOMIC DNA]</scope>
    <source>
        <strain evidence="5">JIC</strain>
    </source>
</reference>
<organism evidence="5 6">
    <name type="scientific">Saponaria officinalis</name>
    <name type="common">Common soapwort</name>
    <name type="synonym">Lychnis saponaria</name>
    <dbReference type="NCBI Taxonomy" id="3572"/>
    <lineage>
        <taxon>Eukaryota</taxon>
        <taxon>Viridiplantae</taxon>
        <taxon>Streptophyta</taxon>
        <taxon>Embryophyta</taxon>
        <taxon>Tracheophyta</taxon>
        <taxon>Spermatophyta</taxon>
        <taxon>Magnoliopsida</taxon>
        <taxon>eudicotyledons</taxon>
        <taxon>Gunneridae</taxon>
        <taxon>Pentapetalae</taxon>
        <taxon>Caryophyllales</taxon>
        <taxon>Caryophyllaceae</taxon>
        <taxon>Caryophylleae</taxon>
        <taxon>Saponaria</taxon>
    </lineage>
</organism>
<comment type="similarity">
    <text evidence="1 4">Belongs to the plant dirigent protein family.</text>
</comment>
<protein>
    <recommendedName>
        <fullName evidence="4">Dirigent protein</fullName>
    </recommendedName>
</protein>
<gene>
    <name evidence="5" type="ORF">RND81_01G091300</name>
</gene>
<evidence type="ECO:0000313" key="5">
    <source>
        <dbReference type="EMBL" id="KAK9756359.1"/>
    </source>
</evidence>
<comment type="subcellular location">
    <subcellularLocation>
        <location evidence="4">Secreted</location>
        <location evidence="4">Extracellular space</location>
        <location evidence="4">Apoplast</location>
    </subcellularLocation>
</comment>
<feature type="chain" id="PRO_5043103944" description="Dirigent protein" evidence="4">
    <location>
        <begin position="26"/>
        <end position="190"/>
    </location>
</feature>
<dbReference type="GO" id="GO:0009699">
    <property type="term" value="P:phenylpropanoid biosynthetic process"/>
    <property type="evidence" value="ECO:0007669"/>
    <property type="project" value="UniProtKB-ARBA"/>
</dbReference>
<dbReference type="AlphaFoldDB" id="A0AAW1NFL4"/>
<name>A0AAW1NFL4_SAPOF</name>
<evidence type="ECO:0000256" key="2">
    <source>
        <dbReference type="ARBA" id="ARBA00011738"/>
    </source>
</evidence>
<dbReference type="GO" id="GO:0048046">
    <property type="term" value="C:apoplast"/>
    <property type="evidence" value="ECO:0007669"/>
    <property type="project" value="UniProtKB-SubCell"/>
</dbReference>
<sequence length="190" mass="20880">MISRIIFCTAVSLTILAVLLLSVLSPIPYKNQTNQNNNPLFAFSLYIQQPSIKIPKTSRDRDPSSGVLTFHRTLTEGPQSTSKIVGNAQGFIIPVEHFANSAFNIIYLTFNTSEYYGSLSIQAKQLERKKRDELVVVGGTGSFAFARGVAVFEATEQGFAGSVASIYQVSLRLVFPNQSQSTRLCKFGNC</sequence>
<dbReference type="EMBL" id="JBDFQZ010000001">
    <property type="protein sequence ID" value="KAK9756359.1"/>
    <property type="molecule type" value="Genomic_DNA"/>
</dbReference>
<feature type="signal peptide" evidence="4">
    <location>
        <begin position="1"/>
        <end position="25"/>
    </location>
</feature>
<dbReference type="InterPro" id="IPR044859">
    <property type="entry name" value="Allene_oxi_cyc_Dirigent"/>
</dbReference>
<proteinExistence type="inferred from homology"/>
<keyword evidence="4" id="KW-0732">Signal</keyword>
<dbReference type="InterPro" id="IPR004265">
    <property type="entry name" value="Dirigent"/>
</dbReference>
<keyword evidence="6" id="KW-1185">Reference proteome</keyword>
<dbReference type="PANTHER" id="PTHR21495">
    <property type="entry name" value="NUCLEOPORIN-RELATED"/>
    <property type="match status" value="1"/>
</dbReference>
<comment type="function">
    <text evidence="4">Dirigent proteins impart stereoselectivity on the phenoxy radical-coupling reaction, yielding optically active lignans from two molecules of coniferyl alcohol in the biosynthesis of lignans, flavonolignans, and alkaloids and thus plays a central role in plant secondary metabolism.</text>
</comment>
<accession>A0AAW1NFL4</accession>
<evidence type="ECO:0000256" key="4">
    <source>
        <dbReference type="RuleBase" id="RU363099"/>
    </source>
</evidence>
<comment type="subunit">
    <text evidence="2 4">Homodimer.</text>
</comment>
<keyword evidence="4" id="KW-0052">Apoplast</keyword>
<keyword evidence="3 4" id="KW-0964">Secreted</keyword>
<evidence type="ECO:0000256" key="3">
    <source>
        <dbReference type="ARBA" id="ARBA00022525"/>
    </source>
</evidence>
<dbReference type="Gene3D" id="2.40.480.10">
    <property type="entry name" value="Allene oxide cyclase-like"/>
    <property type="match status" value="1"/>
</dbReference>
<dbReference type="Pfam" id="PF03018">
    <property type="entry name" value="Dirigent"/>
    <property type="match status" value="1"/>
</dbReference>
<comment type="caution">
    <text evidence="5">The sequence shown here is derived from an EMBL/GenBank/DDBJ whole genome shotgun (WGS) entry which is preliminary data.</text>
</comment>